<name>A0A158GJ05_9BURK</name>
<gene>
    <name evidence="3" type="ORF">AWB65_02088</name>
</gene>
<dbReference type="Proteomes" id="UP000054977">
    <property type="component" value="Unassembled WGS sequence"/>
</dbReference>
<comment type="caution">
    <text evidence="3">The sequence shown here is derived from an EMBL/GenBank/DDBJ whole genome shotgun (WGS) entry which is preliminary data.</text>
</comment>
<evidence type="ECO:0000313" key="3">
    <source>
        <dbReference type="EMBL" id="SAL32118.1"/>
    </source>
</evidence>
<organism evidence="3 4">
    <name type="scientific">Caballeronia humi</name>
    <dbReference type="NCBI Taxonomy" id="326474"/>
    <lineage>
        <taxon>Bacteria</taxon>
        <taxon>Pseudomonadati</taxon>
        <taxon>Pseudomonadota</taxon>
        <taxon>Betaproteobacteria</taxon>
        <taxon>Burkholderiales</taxon>
        <taxon>Burkholderiaceae</taxon>
        <taxon>Caballeronia</taxon>
    </lineage>
</organism>
<proteinExistence type="predicted"/>
<evidence type="ECO:0008006" key="5">
    <source>
        <dbReference type="Google" id="ProtNLM"/>
    </source>
</evidence>
<evidence type="ECO:0000256" key="1">
    <source>
        <dbReference type="SAM" id="MobiDB-lite"/>
    </source>
</evidence>
<dbReference type="EMBL" id="FCNW02000007">
    <property type="protein sequence ID" value="SAL32118.1"/>
    <property type="molecule type" value="Genomic_DNA"/>
</dbReference>
<feature type="compositionally biased region" description="Gly residues" evidence="1">
    <location>
        <begin position="91"/>
        <end position="108"/>
    </location>
</feature>
<evidence type="ECO:0000313" key="4">
    <source>
        <dbReference type="Proteomes" id="UP000054977"/>
    </source>
</evidence>
<evidence type="ECO:0000256" key="2">
    <source>
        <dbReference type="SAM" id="SignalP"/>
    </source>
</evidence>
<feature type="region of interest" description="Disordered" evidence="1">
    <location>
        <begin position="36"/>
        <end position="108"/>
    </location>
</feature>
<dbReference type="AlphaFoldDB" id="A0A158GJ05"/>
<dbReference type="OrthoDB" id="9032491at2"/>
<protein>
    <recommendedName>
        <fullName evidence="5">Beta-xylosidase</fullName>
    </recommendedName>
</protein>
<reference evidence="3" key="1">
    <citation type="submission" date="2016-01" db="EMBL/GenBank/DDBJ databases">
        <authorList>
            <person name="Peeters C."/>
        </authorList>
    </citation>
    <scope>NUCLEOTIDE SEQUENCE [LARGE SCALE GENOMIC DNA]</scope>
    <source>
        <strain evidence="3">LMG 22934</strain>
    </source>
</reference>
<feature type="compositionally biased region" description="Polar residues" evidence="1">
    <location>
        <begin position="48"/>
        <end position="57"/>
    </location>
</feature>
<dbReference type="RefSeq" id="WP_087667071.1">
    <property type="nucleotide sequence ID" value="NZ_FCNW02000007.1"/>
</dbReference>
<accession>A0A158GJ05</accession>
<sequence length="108" mass="10914">MTHSNSILRFVTQRRVVSVALASSIAVCSTYGFAQITSGGGSEQQESRSTATGTQPAAANATVHESQKPQSQDAAGKNRGVTAGKGHKTEGAGGFNNGLYGTGAGSNK</sequence>
<keyword evidence="4" id="KW-1185">Reference proteome</keyword>
<feature type="chain" id="PRO_5011120751" description="Beta-xylosidase" evidence="2">
    <location>
        <begin position="35"/>
        <end position="108"/>
    </location>
</feature>
<keyword evidence="2" id="KW-0732">Signal</keyword>
<feature type="signal peptide" evidence="2">
    <location>
        <begin position="1"/>
        <end position="34"/>
    </location>
</feature>